<dbReference type="OrthoDB" id="694057at2759"/>
<dbReference type="FunFam" id="2.40.50.140:FF:000061">
    <property type="entry name" value="ATP-dependent RNA helicase DHX8"/>
    <property type="match status" value="1"/>
</dbReference>
<evidence type="ECO:0000313" key="3">
    <source>
        <dbReference type="EMBL" id="KAG0463919.1"/>
    </source>
</evidence>
<dbReference type="EMBL" id="JADCNM010000010">
    <property type="protein sequence ID" value="KAG0465392.1"/>
    <property type="molecule type" value="Genomic_DNA"/>
</dbReference>
<dbReference type="SMART" id="SM00316">
    <property type="entry name" value="S1"/>
    <property type="match status" value="1"/>
</dbReference>
<feature type="compositionally biased region" description="Basic and acidic residues" evidence="1">
    <location>
        <begin position="165"/>
        <end position="219"/>
    </location>
</feature>
<sequence>MADAEDGLKKLEYLSLVSKVCTELESHVGCSDKVLAEFITELGREAESVEEFDAKLKENGAEMPDYFVRTLLTIIHAILPSKSKSKPSSDPSSKKKPSAFPGLSRADNRERIKELEREIEEDSQIKADEKSKLLDREDGRSRDRNRDYRREGDWIRDRRGHRDHDHWYDRDQDRDVDDRDRDRYRDRDRDRGRERDRGRDRDRGRTHRRDDHRDNRSYSDVDEDDDGNRDGRGHGYTGRTFDEPELYHVYKGKVSRLMDNGCFVDLVDFRGKEGLVHVSQIANRRVTNAKDEVKRGQDVFVKVISVSGKKLSLSMRDVDQNTGKDLLPIRRSSEDEALRANPSSGNSGPILRKGLSGITIIEEDNNGSSRRPLKRMSSPEKWEAKQLIASGVLDVREYPMFDDEGDGMLYQEEGAEEELEIELNEDEPAFLQGQSRFSIDMSPVKIFKNPEGSLSRAAALQSALIKERREVREQQQRTMLDSIPKDLNRPWEDPMPETGRDILHRS</sequence>
<dbReference type="SUPFAM" id="SSF50249">
    <property type="entry name" value="Nucleic acid-binding proteins"/>
    <property type="match status" value="1"/>
</dbReference>
<dbReference type="InterPro" id="IPR003029">
    <property type="entry name" value="S1_domain"/>
</dbReference>
<protein>
    <recommendedName>
        <fullName evidence="2">S1 motif domain-containing protein</fullName>
    </recommendedName>
</protein>
<dbReference type="InterPro" id="IPR012340">
    <property type="entry name" value="NA-bd_OB-fold"/>
</dbReference>
<feature type="compositionally biased region" description="Basic and acidic residues" evidence="1">
    <location>
        <begin position="483"/>
        <end position="506"/>
    </location>
</feature>
<evidence type="ECO:0000313" key="5">
    <source>
        <dbReference type="Proteomes" id="UP000636800"/>
    </source>
</evidence>
<feature type="region of interest" description="Disordered" evidence="1">
    <location>
        <begin position="81"/>
        <end position="147"/>
    </location>
</feature>
<dbReference type="PANTHER" id="PTHR15838:SF1">
    <property type="entry name" value="ZINC FINGER CCHC DOMAIN-CONTAINING PROTEIN 17"/>
    <property type="match status" value="1"/>
</dbReference>
<evidence type="ECO:0000256" key="1">
    <source>
        <dbReference type="SAM" id="MobiDB-lite"/>
    </source>
</evidence>
<reference evidence="5 6" key="1">
    <citation type="journal article" date="2020" name="Nat. Food">
        <title>A phased Vanilla planifolia genome enables genetic improvement of flavour and production.</title>
        <authorList>
            <person name="Hasing T."/>
            <person name="Tang H."/>
            <person name="Brym M."/>
            <person name="Khazi F."/>
            <person name="Huang T."/>
            <person name="Chambers A.H."/>
        </authorList>
    </citation>
    <scope>NUCLEOTIDE SEQUENCE [LARGE SCALE GENOMIC DNA]</scope>
    <source>
        <tissue evidence="3">Leaf</tissue>
    </source>
</reference>
<dbReference type="PANTHER" id="PTHR15838">
    <property type="entry name" value="NUCLEOLAR PROTEIN OF 40 KDA"/>
    <property type="match status" value="1"/>
</dbReference>
<feature type="compositionally biased region" description="Basic and acidic residues" evidence="1">
    <location>
        <begin position="106"/>
        <end position="116"/>
    </location>
</feature>
<organism evidence="3 5">
    <name type="scientific">Vanilla planifolia</name>
    <name type="common">Vanilla</name>
    <dbReference type="NCBI Taxonomy" id="51239"/>
    <lineage>
        <taxon>Eukaryota</taxon>
        <taxon>Viridiplantae</taxon>
        <taxon>Streptophyta</taxon>
        <taxon>Embryophyta</taxon>
        <taxon>Tracheophyta</taxon>
        <taxon>Spermatophyta</taxon>
        <taxon>Magnoliopsida</taxon>
        <taxon>Liliopsida</taxon>
        <taxon>Asparagales</taxon>
        <taxon>Orchidaceae</taxon>
        <taxon>Vanilloideae</taxon>
        <taxon>Vanilleae</taxon>
        <taxon>Vanilla</taxon>
    </lineage>
</organism>
<feature type="region of interest" description="Disordered" evidence="1">
    <location>
        <begin position="165"/>
        <end position="240"/>
    </location>
</feature>
<feature type="domain" description="S1 motif" evidence="2">
    <location>
        <begin position="247"/>
        <end position="316"/>
    </location>
</feature>
<proteinExistence type="predicted"/>
<dbReference type="Gene3D" id="2.40.50.140">
    <property type="entry name" value="Nucleic acid-binding proteins"/>
    <property type="match status" value="1"/>
</dbReference>
<dbReference type="CDD" id="cd21691">
    <property type="entry name" value="GH2-like_DHX8"/>
    <property type="match status" value="1"/>
</dbReference>
<dbReference type="Proteomes" id="UP000639772">
    <property type="component" value="Chromosome 10"/>
</dbReference>
<accession>A0A835Q6D7</accession>
<feature type="region of interest" description="Disordered" evidence="1">
    <location>
        <begin position="332"/>
        <end position="352"/>
    </location>
</feature>
<keyword evidence="5" id="KW-1185">Reference proteome</keyword>
<evidence type="ECO:0000313" key="4">
    <source>
        <dbReference type="EMBL" id="KAG0465392.1"/>
    </source>
</evidence>
<name>A0A835Q6D7_VANPL</name>
<feature type="compositionally biased region" description="Low complexity" evidence="1">
    <location>
        <begin position="81"/>
        <end position="91"/>
    </location>
</feature>
<dbReference type="GO" id="GO:0003723">
    <property type="term" value="F:RNA binding"/>
    <property type="evidence" value="ECO:0007669"/>
    <property type="project" value="TreeGrafter"/>
</dbReference>
<dbReference type="InterPro" id="IPR049621">
    <property type="entry name" value="S1_DHX8_helicase"/>
</dbReference>
<comment type="caution">
    <text evidence="3">The sequence shown here is derived from an EMBL/GenBank/DDBJ whole genome shotgun (WGS) entry which is preliminary data.</text>
</comment>
<dbReference type="CDD" id="cd05684">
    <property type="entry name" value="S1_DHX8_helicase"/>
    <property type="match status" value="1"/>
</dbReference>
<gene>
    <name evidence="4" type="ORF">HPP92_019556</name>
    <name evidence="3" type="ORF">HPP92_019988</name>
</gene>
<evidence type="ECO:0000313" key="6">
    <source>
        <dbReference type="Proteomes" id="UP000639772"/>
    </source>
</evidence>
<dbReference type="PROSITE" id="PS50126">
    <property type="entry name" value="S1"/>
    <property type="match status" value="1"/>
</dbReference>
<dbReference type="Pfam" id="PF00575">
    <property type="entry name" value="S1"/>
    <property type="match status" value="1"/>
</dbReference>
<dbReference type="AlphaFoldDB" id="A0A835Q6D7"/>
<evidence type="ECO:0000259" key="2">
    <source>
        <dbReference type="PROSITE" id="PS50126"/>
    </source>
</evidence>
<feature type="region of interest" description="Disordered" evidence="1">
    <location>
        <begin position="470"/>
        <end position="506"/>
    </location>
</feature>
<dbReference type="Proteomes" id="UP000636800">
    <property type="component" value="Chromosome 10"/>
</dbReference>
<dbReference type="InterPro" id="IPR049588">
    <property type="entry name" value="DHX8_GH2-like"/>
</dbReference>
<dbReference type="GO" id="GO:0043489">
    <property type="term" value="P:RNA stabilization"/>
    <property type="evidence" value="ECO:0007669"/>
    <property type="project" value="TreeGrafter"/>
</dbReference>
<feature type="compositionally biased region" description="Basic and acidic residues" evidence="1">
    <location>
        <begin position="123"/>
        <end position="147"/>
    </location>
</feature>
<dbReference type="EMBL" id="JADCNL010000010">
    <property type="protein sequence ID" value="KAG0463919.1"/>
    <property type="molecule type" value="Genomic_DNA"/>
</dbReference>